<accession>B4PLU9</accession>
<evidence type="ECO:0000256" key="3">
    <source>
        <dbReference type="ARBA" id="ARBA00022729"/>
    </source>
</evidence>
<dbReference type="Gene3D" id="2.40.10.10">
    <property type="entry name" value="Trypsin-like serine proteases"/>
    <property type="match status" value="2"/>
</dbReference>
<dbReference type="SMART" id="SM00680">
    <property type="entry name" value="CLIP"/>
    <property type="match status" value="1"/>
</dbReference>
<dbReference type="SUPFAM" id="SSF50494">
    <property type="entry name" value="Trypsin-like serine proteases"/>
    <property type="match status" value="1"/>
</dbReference>
<keyword evidence="7" id="KW-0865">Zymogen</keyword>
<feature type="signal peptide" evidence="12">
    <location>
        <begin position="1"/>
        <end position="21"/>
    </location>
</feature>
<comment type="subcellular location">
    <subcellularLocation>
        <location evidence="12">Secreted</location>
    </subcellularLocation>
</comment>
<dbReference type="PANTHER" id="PTHR24256">
    <property type="entry name" value="TRYPTASE-RELATED"/>
    <property type="match status" value="1"/>
</dbReference>
<dbReference type="InterPro" id="IPR043504">
    <property type="entry name" value="Peptidase_S1_PA_chymotrypsin"/>
</dbReference>
<feature type="domain" description="Clip" evidence="14">
    <location>
        <begin position="27"/>
        <end position="90"/>
    </location>
</feature>
<dbReference type="EMBL" id="CM000160">
    <property type="protein sequence ID" value="EDW99086.1"/>
    <property type="molecule type" value="Genomic_DNA"/>
</dbReference>
<dbReference type="PROSITE" id="PS00134">
    <property type="entry name" value="TRYPSIN_HIS"/>
    <property type="match status" value="1"/>
</dbReference>
<dbReference type="eggNOG" id="KOG3627">
    <property type="taxonomic scope" value="Eukaryota"/>
</dbReference>
<evidence type="ECO:0000256" key="1">
    <source>
        <dbReference type="ARBA" id="ARBA00022670"/>
    </source>
</evidence>
<dbReference type="InterPro" id="IPR009003">
    <property type="entry name" value="Peptidase_S1_PA"/>
</dbReference>
<gene>
    <name evidence="15" type="primary">Dyak\GE23397</name>
    <name evidence="15" type="synonym">dyak_GLEANR_7188</name>
    <name evidence="15" type="synonym">GE23397</name>
    <name evidence="15" type="ORF">Dyak_GE23397</name>
</gene>
<evidence type="ECO:0000256" key="5">
    <source>
        <dbReference type="ARBA" id="ARBA00022825"/>
    </source>
</evidence>
<dbReference type="SMART" id="SM00020">
    <property type="entry name" value="Tryp_SPc"/>
    <property type="match status" value="1"/>
</dbReference>
<proteinExistence type="inferred from homology"/>
<name>B4PLU9_DROYA</name>
<keyword evidence="3 12" id="KW-0732">Signal</keyword>
<keyword evidence="1 11" id="KW-0645">Protease</keyword>
<dbReference type="OMA" id="PLVCCPA"/>
<evidence type="ECO:0000256" key="2">
    <source>
        <dbReference type="ARBA" id="ARBA00022723"/>
    </source>
</evidence>
<keyword evidence="6" id="KW-0106">Calcium</keyword>
<organism evidence="15 16">
    <name type="scientific">Drosophila yakuba</name>
    <name type="common">Fruit fly</name>
    <dbReference type="NCBI Taxonomy" id="7245"/>
    <lineage>
        <taxon>Eukaryota</taxon>
        <taxon>Metazoa</taxon>
        <taxon>Ecdysozoa</taxon>
        <taxon>Arthropoda</taxon>
        <taxon>Hexapoda</taxon>
        <taxon>Insecta</taxon>
        <taxon>Pterygota</taxon>
        <taxon>Neoptera</taxon>
        <taxon>Endopterygota</taxon>
        <taxon>Diptera</taxon>
        <taxon>Brachycera</taxon>
        <taxon>Muscomorpha</taxon>
        <taxon>Ephydroidea</taxon>
        <taxon>Drosophilidae</taxon>
        <taxon>Drosophila</taxon>
        <taxon>Sophophora</taxon>
    </lineage>
</organism>
<evidence type="ECO:0000256" key="9">
    <source>
        <dbReference type="ARBA" id="ARBA00023180"/>
    </source>
</evidence>
<comment type="domain">
    <text evidence="12">The clip domain consists of 35-55 residues which are 'knitted' together usually by 3 conserved disulfide bonds forming a clip-like compact structure.</text>
</comment>
<dbReference type="Pfam" id="PF00089">
    <property type="entry name" value="Trypsin"/>
    <property type="match status" value="1"/>
</dbReference>
<dbReference type="InterPro" id="IPR001254">
    <property type="entry name" value="Trypsin_dom"/>
</dbReference>
<dbReference type="Proteomes" id="UP000002282">
    <property type="component" value="Chromosome 3R"/>
</dbReference>
<dbReference type="PROSITE" id="PS50240">
    <property type="entry name" value="TRYPSIN_DOM"/>
    <property type="match status" value="1"/>
</dbReference>
<dbReference type="PRINTS" id="PR00722">
    <property type="entry name" value="CHYMOTRYPSIN"/>
</dbReference>
<dbReference type="CDD" id="cd00190">
    <property type="entry name" value="Tryp_SPc"/>
    <property type="match status" value="1"/>
</dbReference>
<dbReference type="MEROPS" id="S01.507"/>
<dbReference type="Gene3D" id="3.30.1640.30">
    <property type="match status" value="1"/>
</dbReference>
<evidence type="ECO:0000256" key="7">
    <source>
        <dbReference type="ARBA" id="ARBA00023145"/>
    </source>
</evidence>
<dbReference type="InterPro" id="IPR038565">
    <property type="entry name" value="CLIP_sf"/>
</dbReference>
<evidence type="ECO:0000313" key="16">
    <source>
        <dbReference type="Proteomes" id="UP000002282"/>
    </source>
</evidence>
<evidence type="ECO:0000256" key="4">
    <source>
        <dbReference type="ARBA" id="ARBA00022801"/>
    </source>
</evidence>
<keyword evidence="9" id="KW-0325">Glycoprotein</keyword>
<evidence type="ECO:0000256" key="11">
    <source>
        <dbReference type="RuleBase" id="RU363034"/>
    </source>
</evidence>
<keyword evidence="5 11" id="KW-0720">Serine protease</keyword>
<sequence>MLGSVLRLWILFGCCNRFLAAGEVLQECDIPNETKRGVCMEVSRCKAYLQVRNATNLPAEKVNFLKKVQCEMVEQQVSEPQVAYESLVCCPANGQDYLFPVLQFSKFEYRRFLDVTARFKRKKLKRRIQTVEPSSGFNLLHECGKQVTNRIYGGEIAELDEFPWLALLVYNSNDYGCSGALIDDRHILTAAHCVQGEGVRDRQGLKHVRLGEFNVKTEPDCIEEPNYLSCADAALDIAYEKIHVHPEYKEFSNYKYNDIAIIRLKHPVSFTHFVMPICLPSKSEPVTLAEGQMFSVSGWGRTDLFNKYFINIHSPIKLKLRIPYVSNENCTKILDGYGVRLGPKQICAGGESAKDTCAGDSGGPLMYFDRQHSRWVAYGVVSYGFTQCGMAGKPAVYTNVAEYTDWIESVVQQRKLSQQTTQSKLP</sequence>
<keyword evidence="16" id="KW-1185">Reference proteome</keyword>
<dbReference type="FunFam" id="2.40.10.10:FF:000084">
    <property type="entry name" value="Serine protease easter"/>
    <property type="match status" value="1"/>
</dbReference>
<keyword evidence="4 11" id="KW-0378">Hydrolase</keyword>
<evidence type="ECO:0000259" key="14">
    <source>
        <dbReference type="PROSITE" id="PS51888"/>
    </source>
</evidence>
<dbReference type="KEGG" id="dya:Dyak_GE23397"/>
<dbReference type="InterPro" id="IPR001314">
    <property type="entry name" value="Peptidase_S1A"/>
</dbReference>
<dbReference type="GO" id="GO:0046872">
    <property type="term" value="F:metal ion binding"/>
    <property type="evidence" value="ECO:0007669"/>
    <property type="project" value="UniProtKB-KW"/>
</dbReference>
<dbReference type="GO" id="GO:0005576">
    <property type="term" value="C:extracellular region"/>
    <property type="evidence" value="ECO:0007669"/>
    <property type="project" value="UniProtKB-SubCell"/>
</dbReference>
<dbReference type="InterPro" id="IPR051487">
    <property type="entry name" value="Ser/Thr_Proteases_Immune/Dev"/>
</dbReference>
<reference evidence="15 16" key="1">
    <citation type="journal article" date="2007" name="Nature">
        <title>Evolution of genes and genomes on the Drosophila phylogeny.</title>
        <authorList>
            <consortium name="Drosophila 12 Genomes Consortium"/>
            <person name="Clark A.G."/>
            <person name="Eisen M.B."/>
            <person name="Smith D.R."/>
            <person name="Bergman C.M."/>
            <person name="Oliver B."/>
            <person name="Markow T.A."/>
            <person name="Kaufman T.C."/>
            <person name="Kellis M."/>
            <person name="Gelbart W."/>
            <person name="Iyer V.N."/>
            <person name="Pollard D.A."/>
            <person name="Sackton T.B."/>
            <person name="Larracuente A.M."/>
            <person name="Singh N.D."/>
            <person name="Abad J.P."/>
            <person name="Abt D.N."/>
            <person name="Adryan B."/>
            <person name="Aguade M."/>
            <person name="Akashi H."/>
            <person name="Anderson W.W."/>
            <person name="Aquadro C.F."/>
            <person name="Ardell D.H."/>
            <person name="Arguello R."/>
            <person name="Artieri C.G."/>
            <person name="Barbash D.A."/>
            <person name="Barker D."/>
            <person name="Barsanti P."/>
            <person name="Batterham P."/>
            <person name="Batzoglou S."/>
            <person name="Begun D."/>
            <person name="Bhutkar A."/>
            <person name="Blanco E."/>
            <person name="Bosak S.A."/>
            <person name="Bradley R.K."/>
            <person name="Brand A.D."/>
            <person name="Brent M.R."/>
            <person name="Brooks A.N."/>
            <person name="Brown R.H."/>
            <person name="Butlin R.K."/>
            <person name="Caggese C."/>
            <person name="Calvi B.R."/>
            <person name="Bernardo de Carvalho A."/>
            <person name="Caspi A."/>
            <person name="Castrezana S."/>
            <person name="Celniker S.E."/>
            <person name="Chang J.L."/>
            <person name="Chapple C."/>
            <person name="Chatterji S."/>
            <person name="Chinwalla A."/>
            <person name="Civetta A."/>
            <person name="Clifton S.W."/>
            <person name="Comeron J.M."/>
            <person name="Costello J.C."/>
            <person name="Coyne J.A."/>
            <person name="Daub J."/>
            <person name="David R.G."/>
            <person name="Delcher A.L."/>
            <person name="Delehaunty K."/>
            <person name="Do C.B."/>
            <person name="Ebling H."/>
            <person name="Edwards K."/>
            <person name="Eickbush T."/>
            <person name="Evans J.D."/>
            <person name="Filipski A."/>
            <person name="Findeiss S."/>
            <person name="Freyhult E."/>
            <person name="Fulton L."/>
            <person name="Fulton R."/>
            <person name="Garcia A.C."/>
            <person name="Gardiner A."/>
            <person name="Garfield D.A."/>
            <person name="Garvin B.E."/>
            <person name="Gibson G."/>
            <person name="Gilbert D."/>
            <person name="Gnerre S."/>
            <person name="Godfrey J."/>
            <person name="Good R."/>
            <person name="Gotea V."/>
            <person name="Gravely B."/>
            <person name="Greenberg A.J."/>
            <person name="Griffiths-Jones S."/>
            <person name="Gross S."/>
            <person name="Guigo R."/>
            <person name="Gustafson E.A."/>
            <person name="Haerty W."/>
            <person name="Hahn M.W."/>
            <person name="Halligan D.L."/>
            <person name="Halpern A.L."/>
            <person name="Halter G.M."/>
            <person name="Han M.V."/>
            <person name="Heger A."/>
            <person name="Hillier L."/>
            <person name="Hinrichs A.S."/>
            <person name="Holmes I."/>
            <person name="Hoskins R.A."/>
            <person name="Hubisz M.J."/>
            <person name="Hultmark D."/>
            <person name="Huntley M.A."/>
            <person name="Jaffe D.B."/>
            <person name="Jagadeeshan S."/>
            <person name="Jeck W.R."/>
            <person name="Johnson J."/>
            <person name="Jones C.D."/>
            <person name="Jordan W.C."/>
            <person name="Karpen G.H."/>
            <person name="Kataoka E."/>
            <person name="Keightley P.D."/>
            <person name="Kheradpour P."/>
            <person name="Kirkness E.F."/>
            <person name="Koerich L.B."/>
            <person name="Kristiansen K."/>
            <person name="Kudrna D."/>
            <person name="Kulathinal R.J."/>
            <person name="Kumar S."/>
            <person name="Kwok R."/>
            <person name="Lander E."/>
            <person name="Langley C.H."/>
            <person name="Lapoint R."/>
            <person name="Lazzaro B.P."/>
            <person name="Lee S.J."/>
            <person name="Levesque L."/>
            <person name="Li R."/>
            <person name="Lin C.F."/>
            <person name="Lin M.F."/>
            <person name="Lindblad-Toh K."/>
            <person name="Llopart A."/>
            <person name="Long M."/>
            <person name="Low L."/>
            <person name="Lozovsky E."/>
            <person name="Lu J."/>
            <person name="Luo M."/>
            <person name="Machado C.A."/>
            <person name="Makalowski W."/>
            <person name="Marzo M."/>
            <person name="Matsuda M."/>
            <person name="Matzkin L."/>
            <person name="McAllister B."/>
            <person name="McBride C.S."/>
            <person name="McKernan B."/>
            <person name="McKernan K."/>
            <person name="Mendez-Lago M."/>
            <person name="Minx P."/>
            <person name="Mollenhauer M.U."/>
            <person name="Montooth K."/>
            <person name="Mount S.M."/>
            <person name="Mu X."/>
            <person name="Myers E."/>
            <person name="Negre B."/>
            <person name="Newfeld S."/>
            <person name="Nielsen R."/>
            <person name="Noor M.A."/>
            <person name="O'Grady P."/>
            <person name="Pachter L."/>
            <person name="Papaceit M."/>
            <person name="Parisi M.J."/>
            <person name="Parisi M."/>
            <person name="Parts L."/>
            <person name="Pedersen J.S."/>
            <person name="Pesole G."/>
            <person name="Phillippy A.M."/>
            <person name="Ponting C.P."/>
            <person name="Pop M."/>
            <person name="Porcelli D."/>
            <person name="Powell J.R."/>
            <person name="Prohaska S."/>
            <person name="Pruitt K."/>
            <person name="Puig M."/>
            <person name="Quesneville H."/>
            <person name="Ram K.R."/>
            <person name="Rand D."/>
            <person name="Rasmussen M.D."/>
            <person name="Reed L.K."/>
            <person name="Reenan R."/>
            <person name="Reily A."/>
            <person name="Remington K.A."/>
            <person name="Rieger T.T."/>
            <person name="Ritchie M.G."/>
            <person name="Robin C."/>
            <person name="Rogers Y.H."/>
            <person name="Rohde C."/>
            <person name="Rozas J."/>
            <person name="Rubenfield M.J."/>
            <person name="Ruiz A."/>
            <person name="Russo S."/>
            <person name="Salzberg S.L."/>
            <person name="Sanchez-Gracia A."/>
            <person name="Saranga D.J."/>
            <person name="Sato H."/>
            <person name="Schaeffer S.W."/>
            <person name="Schatz M.C."/>
            <person name="Schlenke T."/>
            <person name="Schwartz R."/>
            <person name="Segarra C."/>
            <person name="Singh R.S."/>
            <person name="Sirot L."/>
            <person name="Sirota M."/>
            <person name="Sisneros N.B."/>
            <person name="Smith C.D."/>
            <person name="Smith T.F."/>
            <person name="Spieth J."/>
            <person name="Stage D.E."/>
            <person name="Stark A."/>
            <person name="Stephan W."/>
            <person name="Strausberg R.L."/>
            <person name="Strempel S."/>
            <person name="Sturgill D."/>
            <person name="Sutton G."/>
            <person name="Sutton G.G."/>
            <person name="Tao W."/>
            <person name="Teichmann S."/>
            <person name="Tobari Y.N."/>
            <person name="Tomimura Y."/>
            <person name="Tsolas J.M."/>
            <person name="Valente V.L."/>
            <person name="Venter E."/>
            <person name="Venter J.C."/>
            <person name="Vicario S."/>
            <person name="Vieira F.G."/>
            <person name="Vilella A.J."/>
            <person name="Villasante A."/>
            <person name="Walenz B."/>
            <person name="Wang J."/>
            <person name="Wasserman M."/>
            <person name="Watts T."/>
            <person name="Wilson D."/>
            <person name="Wilson R.K."/>
            <person name="Wing R.A."/>
            <person name="Wolfner M.F."/>
            <person name="Wong A."/>
            <person name="Wong G.K."/>
            <person name="Wu C.I."/>
            <person name="Wu G."/>
            <person name="Yamamoto D."/>
            <person name="Yang H.P."/>
            <person name="Yang S.P."/>
            <person name="Yorke J.A."/>
            <person name="Yoshida K."/>
            <person name="Zdobnov E."/>
            <person name="Zhang P."/>
            <person name="Zhang Y."/>
            <person name="Zimin A.V."/>
            <person name="Baldwin J."/>
            <person name="Abdouelleil A."/>
            <person name="Abdulkadir J."/>
            <person name="Abebe A."/>
            <person name="Abera B."/>
            <person name="Abreu J."/>
            <person name="Acer S.C."/>
            <person name="Aftuck L."/>
            <person name="Alexander A."/>
            <person name="An P."/>
            <person name="Anderson E."/>
            <person name="Anderson S."/>
            <person name="Arachi H."/>
            <person name="Azer M."/>
            <person name="Bachantsang P."/>
            <person name="Barry A."/>
            <person name="Bayul T."/>
            <person name="Berlin A."/>
            <person name="Bessette D."/>
            <person name="Bloom T."/>
            <person name="Blye J."/>
            <person name="Boguslavskiy L."/>
            <person name="Bonnet C."/>
            <person name="Boukhgalter B."/>
            <person name="Bourzgui I."/>
            <person name="Brown A."/>
            <person name="Cahill P."/>
            <person name="Channer S."/>
            <person name="Cheshatsang Y."/>
            <person name="Chuda L."/>
            <person name="Citroen M."/>
            <person name="Collymore A."/>
            <person name="Cooke P."/>
            <person name="Costello M."/>
            <person name="D'Aco K."/>
            <person name="Daza R."/>
            <person name="De Haan G."/>
            <person name="DeGray S."/>
            <person name="DeMaso C."/>
            <person name="Dhargay N."/>
            <person name="Dooley K."/>
            <person name="Dooley E."/>
            <person name="Doricent M."/>
            <person name="Dorje P."/>
            <person name="Dorjee K."/>
            <person name="Dupes A."/>
            <person name="Elong R."/>
            <person name="Falk J."/>
            <person name="Farina A."/>
            <person name="Faro S."/>
            <person name="Ferguson D."/>
            <person name="Fisher S."/>
            <person name="Foley C.D."/>
            <person name="Franke A."/>
            <person name="Friedrich D."/>
            <person name="Gadbois L."/>
            <person name="Gearin G."/>
            <person name="Gearin C.R."/>
            <person name="Giannoukos G."/>
            <person name="Goode T."/>
            <person name="Graham J."/>
            <person name="Grandbois E."/>
            <person name="Grewal S."/>
            <person name="Gyaltsen K."/>
            <person name="Hafez N."/>
            <person name="Hagos B."/>
            <person name="Hall J."/>
            <person name="Henson C."/>
            <person name="Hollinger A."/>
            <person name="Honan T."/>
            <person name="Huard M.D."/>
            <person name="Hughes L."/>
            <person name="Hurhula B."/>
            <person name="Husby M.E."/>
            <person name="Kamat A."/>
            <person name="Kanga B."/>
            <person name="Kashin S."/>
            <person name="Khazanovich D."/>
            <person name="Kisner P."/>
            <person name="Lance K."/>
            <person name="Lara M."/>
            <person name="Lee W."/>
            <person name="Lennon N."/>
            <person name="Letendre F."/>
            <person name="LeVine R."/>
            <person name="Lipovsky A."/>
            <person name="Liu X."/>
            <person name="Liu J."/>
            <person name="Liu S."/>
            <person name="Lokyitsang T."/>
            <person name="Lokyitsang Y."/>
            <person name="Lubonja R."/>
            <person name="Lui A."/>
            <person name="MacDonald P."/>
            <person name="Magnisalis V."/>
            <person name="Maru K."/>
            <person name="Matthews C."/>
            <person name="McCusker W."/>
            <person name="McDonough S."/>
            <person name="Mehta T."/>
            <person name="Meldrim J."/>
            <person name="Meneus L."/>
            <person name="Mihai O."/>
            <person name="Mihalev A."/>
            <person name="Mihova T."/>
            <person name="Mittelman R."/>
            <person name="Mlenga V."/>
            <person name="Montmayeur A."/>
            <person name="Mulrain L."/>
            <person name="Navidi A."/>
            <person name="Naylor J."/>
            <person name="Negash T."/>
            <person name="Nguyen T."/>
            <person name="Nguyen N."/>
            <person name="Nicol R."/>
            <person name="Norbu C."/>
            <person name="Norbu N."/>
            <person name="Novod N."/>
            <person name="O'Neill B."/>
            <person name="Osman S."/>
            <person name="Markiewicz E."/>
            <person name="Oyono O.L."/>
            <person name="Patti C."/>
            <person name="Phunkhang P."/>
            <person name="Pierre F."/>
            <person name="Priest M."/>
            <person name="Raghuraman S."/>
            <person name="Rege F."/>
            <person name="Reyes R."/>
            <person name="Rise C."/>
            <person name="Rogov P."/>
            <person name="Ross K."/>
            <person name="Ryan E."/>
            <person name="Settipalli S."/>
            <person name="Shea T."/>
            <person name="Sherpa N."/>
            <person name="Shi L."/>
            <person name="Shih D."/>
            <person name="Sparrow T."/>
            <person name="Spaulding J."/>
            <person name="Stalker J."/>
            <person name="Stange-Thomann N."/>
            <person name="Stavropoulos S."/>
            <person name="Stone C."/>
            <person name="Strader C."/>
            <person name="Tesfaye S."/>
            <person name="Thomson T."/>
            <person name="Thoulutsang Y."/>
            <person name="Thoulutsang D."/>
            <person name="Topham K."/>
            <person name="Topping I."/>
            <person name="Tsamla T."/>
            <person name="Vassiliev H."/>
            <person name="Vo A."/>
            <person name="Wangchuk T."/>
            <person name="Wangdi T."/>
            <person name="Weiand M."/>
            <person name="Wilkinson J."/>
            <person name="Wilson A."/>
            <person name="Yadav S."/>
            <person name="Young G."/>
            <person name="Yu Q."/>
            <person name="Zembek L."/>
            <person name="Zhong D."/>
            <person name="Zimmer A."/>
            <person name="Zwirko Z."/>
            <person name="Jaffe D.B."/>
            <person name="Alvarez P."/>
            <person name="Brockman W."/>
            <person name="Butler J."/>
            <person name="Chin C."/>
            <person name="Gnerre S."/>
            <person name="Grabherr M."/>
            <person name="Kleber M."/>
            <person name="Mauceli E."/>
            <person name="MacCallum I."/>
        </authorList>
    </citation>
    <scope>NUCLEOTIDE SEQUENCE [LARGE SCALE GENOMIC DNA]</scope>
    <source>
        <strain evidence="16">Tai18E2 / Tucson 14021-0261.01</strain>
    </source>
</reference>
<dbReference type="GO" id="GO:0006508">
    <property type="term" value="P:proteolysis"/>
    <property type="evidence" value="ECO:0007669"/>
    <property type="project" value="UniProtKB-KW"/>
</dbReference>
<dbReference type="FunFam" id="2.40.10.10:FF:000028">
    <property type="entry name" value="Serine protease easter"/>
    <property type="match status" value="1"/>
</dbReference>
<protein>
    <recommendedName>
        <fullName evidence="12">CLIP domain-containing serine protease</fullName>
        <ecNumber evidence="11">3.4.21.-</ecNumber>
    </recommendedName>
</protein>
<evidence type="ECO:0000256" key="8">
    <source>
        <dbReference type="ARBA" id="ARBA00023157"/>
    </source>
</evidence>
<dbReference type="EC" id="3.4.21.-" evidence="11"/>
<evidence type="ECO:0000259" key="13">
    <source>
        <dbReference type="PROSITE" id="PS50240"/>
    </source>
</evidence>
<dbReference type="OrthoDB" id="9981647at2759"/>
<dbReference type="SMR" id="B4PLU9"/>
<keyword evidence="12" id="KW-0964">Secreted</keyword>
<dbReference type="PROSITE" id="PS00135">
    <property type="entry name" value="TRYPSIN_SER"/>
    <property type="match status" value="1"/>
</dbReference>
<dbReference type="AlphaFoldDB" id="B4PLU9"/>
<reference evidence="15 16" key="2">
    <citation type="journal article" date="2007" name="PLoS Biol.">
        <title>Principles of genome evolution in the Drosophila melanogaster species group.</title>
        <authorList>
            <person name="Ranz J.M."/>
            <person name="Maurin D."/>
            <person name="Chan Y.S."/>
            <person name="von Grotthuss M."/>
            <person name="Hillier L.W."/>
            <person name="Roote J."/>
            <person name="Ashburner M."/>
            <person name="Bergman C.M."/>
        </authorList>
    </citation>
    <scope>NUCLEOTIDE SEQUENCE [LARGE SCALE GENOMIC DNA]</scope>
    <source>
        <strain evidence="16">Tai18E2 / Tucson 14021-0261.01</strain>
    </source>
</reference>
<dbReference type="InterPro" id="IPR022700">
    <property type="entry name" value="CLIP"/>
</dbReference>
<evidence type="ECO:0000256" key="6">
    <source>
        <dbReference type="ARBA" id="ARBA00022837"/>
    </source>
</evidence>
<keyword evidence="2" id="KW-0479">Metal-binding</keyword>
<evidence type="ECO:0000256" key="10">
    <source>
        <dbReference type="ARBA" id="ARBA00024195"/>
    </source>
</evidence>
<dbReference type="InterPro" id="IPR018114">
    <property type="entry name" value="TRYPSIN_HIS"/>
</dbReference>
<evidence type="ECO:0000313" key="15">
    <source>
        <dbReference type="EMBL" id="EDW99086.1"/>
    </source>
</evidence>
<dbReference type="PROSITE" id="PS51888">
    <property type="entry name" value="CLIP"/>
    <property type="match status" value="1"/>
</dbReference>
<dbReference type="HOGENOM" id="CLU_006842_0_3_1"/>
<dbReference type="Pfam" id="PF12032">
    <property type="entry name" value="CLIP"/>
    <property type="match status" value="1"/>
</dbReference>
<feature type="chain" id="PRO_5023962182" description="CLIP domain-containing serine protease" evidence="12">
    <location>
        <begin position="22"/>
        <end position="426"/>
    </location>
</feature>
<feature type="domain" description="Peptidase S1" evidence="13">
    <location>
        <begin position="151"/>
        <end position="412"/>
    </location>
</feature>
<dbReference type="PhylomeDB" id="B4PLU9"/>
<dbReference type="GO" id="GO:0004252">
    <property type="term" value="F:serine-type endopeptidase activity"/>
    <property type="evidence" value="ECO:0007669"/>
    <property type="project" value="UniProtKB-UniRule"/>
</dbReference>
<evidence type="ECO:0000256" key="12">
    <source>
        <dbReference type="RuleBase" id="RU366078"/>
    </source>
</evidence>
<keyword evidence="8" id="KW-1015">Disulfide bond</keyword>
<dbReference type="InterPro" id="IPR033116">
    <property type="entry name" value="TRYPSIN_SER"/>
</dbReference>
<comment type="similarity">
    <text evidence="10 12">Belongs to the peptidase S1 family. CLIP subfamily.</text>
</comment>